<dbReference type="AlphaFoldDB" id="A0A256FZ95"/>
<protein>
    <submittedName>
        <fullName evidence="1">Uncharacterized protein</fullName>
    </submittedName>
</protein>
<gene>
    <name evidence="1" type="ORF">CEV31_1589</name>
</gene>
<dbReference type="EMBL" id="NNRJ01000015">
    <property type="protein sequence ID" value="OYR20163.1"/>
    <property type="molecule type" value="Genomic_DNA"/>
</dbReference>
<organism evidence="1 2">
    <name type="scientific">Brucella thiophenivorans</name>
    <dbReference type="NCBI Taxonomy" id="571255"/>
    <lineage>
        <taxon>Bacteria</taxon>
        <taxon>Pseudomonadati</taxon>
        <taxon>Pseudomonadota</taxon>
        <taxon>Alphaproteobacteria</taxon>
        <taxon>Hyphomicrobiales</taxon>
        <taxon>Brucellaceae</taxon>
        <taxon>Brucella/Ochrobactrum group</taxon>
        <taxon>Brucella</taxon>
    </lineage>
</organism>
<evidence type="ECO:0000313" key="2">
    <source>
        <dbReference type="Proteomes" id="UP000215590"/>
    </source>
</evidence>
<dbReference type="Proteomes" id="UP000215590">
    <property type="component" value="Unassembled WGS sequence"/>
</dbReference>
<name>A0A256FZ95_9HYPH</name>
<comment type="caution">
    <text evidence="1">The sequence shown here is derived from an EMBL/GenBank/DDBJ whole genome shotgun (WGS) entry which is preliminary data.</text>
</comment>
<evidence type="ECO:0000313" key="1">
    <source>
        <dbReference type="EMBL" id="OYR20163.1"/>
    </source>
</evidence>
<keyword evidence="2" id="KW-1185">Reference proteome</keyword>
<accession>A0A256FZ95</accession>
<reference evidence="1 2" key="1">
    <citation type="submission" date="2017-07" db="EMBL/GenBank/DDBJ databases">
        <title>Phylogenetic study on the rhizospheric bacterium Ochrobactrum sp. A44.</title>
        <authorList>
            <person name="Krzyzanowska D.M."/>
            <person name="Ossowicki A."/>
            <person name="Rajewska M."/>
            <person name="Maciag T."/>
            <person name="Kaczynski Z."/>
            <person name="Czerwicka M."/>
            <person name="Jafra S."/>
        </authorList>
    </citation>
    <scope>NUCLEOTIDE SEQUENCE [LARGE SCALE GENOMIC DNA]</scope>
    <source>
        <strain evidence="1 2">DSM 7216</strain>
    </source>
</reference>
<sequence>MLKIDAKMQTYRICSDNNQIKKNMLQKQCFKEGERSTALPEH</sequence>
<proteinExistence type="predicted"/>